<reference evidence="1" key="1">
    <citation type="submission" date="2021-06" db="EMBL/GenBank/DDBJ databases">
        <authorList>
            <person name="Nardi T."/>
            <person name="Nardi T."/>
        </authorList>
    </citation>
    <scope>NUCLEOTIDE SEQUENCE</scope>
</reference>
<gene>
    <name evidence="1" type="ORF">MHYMCMPASI_00612</name>
</gene>
<accession>A0A8S4C153</accession>
<proteinExistence type="predicted"/>
<protein>
    <submittedName>
        <fullName evidence="1">Uncharacterized protein</fullName>
    </submittedName>
</protein>
<organism evidence="1 2">
    <name type="scientific">Hyalomma marginatum</name>
    <dbReference type="NCBI Taxonomy" id="34627"/>
    <lineage>
        <taxon>Eukaryota</taxon>
        <taxon>Metazoa</taxon>
        <taxon>Ecdysozoa</taxon>
        <taxon>Arthropoda</taxon>
        <taxon>Chelicerata</taxon>
        <taxon>Arachnida</taxon>
        <taxon>Acari</taxon>
        <taxon>Parasitiformes</taxon>
        <taxon>Ixodida</taxon>
        <taxon>Ixodoidea</taxon>
        <taxon>Ixodidae</taxon>
        <taxon>Hyalomminae</taxon>
        <taxon>Hyalomma</taxon>
    </lineage>
</organism>
<dbReference type="AlphaFoldDB" id="A0A8S4C153"/>
<sequence length="49" mass="5325">VLQFVKNNSANAAQKPEDTAKNGINNAKVLADTDVKLLLHIFIGEPYNS</sequence>
<evidence type="ECO:0000313" key="1">
    <source>
        <dbReference type="EMBL" id="CAG7592773.1"/>
    </source>
</evidence>
<keyword evidence="2" id="KW-1185">Reference proteome</keyword>
<comment type="caution">
    <text evidence="1">The sequence shown here is derived from an EMBL/GenBank/DDBJ whole genome shotgun (WGS) entry which is preliminary data.</text>
</comment>
<dbReference type="EMBL" id="CAJVAF010000291">
    <property type="protein sequence ID" value="CAG7592773.1"/>
    <property type="molecule type" value="Genomic_DNA"/>
</dbReference>
<evidence type="ECO:0000313" key="2">
    <source>
        <dbReference type="Proteomes" id="UP000837675"/>
    </source>
</evidence>
<name>A0A8S4C153_9ACAR</name>
<dbReference type="Proteomes" id="UP000837675">
    <property type="component" value="Unassembled WGS sequence"/>
</dbReference>
<feature type="non-terminal residue" evidence="1">
    <location>
        <position position="1"/>
    </location>
</feature>